<reference evidence="2 3" key="2">
    <citation type="submission" date="2017-10" db="EMBL/GenBank/DDBJ databases">
        <title>Extensive intraspecific genome diversity in a model arbuscular mycorrhizal fungus.</title>
        <authorList>
            <person name="Chen E.C.H."/>
            <person name="Morin E."/>
            <person name="Baudet D."/>
            <person name="Noel J."/>
            <person name="Ndikumana S."/>
            <person name="Charron P."/>
            <person name="St-Onge C."/>
            <person name="Giorgi J."/>
            <person name="Grigoriev I.V."/>
            <person name="Roux C."/>
            <person name="Martin F.M."/>
            <person name="Corradi N."/>
        </authorList>
    </citation>
    <scope>NUCLEOTIDE SEQUENCE [LARGE SCALE GENOMIC DNA]</scope>
    <source>
        <strain evidence="2 3">C2</strain>
    </source>
</reference>
<gene>
    <name evidence="2" type="ORF">RhiirC2_791665</name>
</gene>
<proteinExistence type="predicted"/>
<dbReference type="EMBL" id="LLXL01002188">
    <property type="protein sequence ID" value="PKK61533.1"/>
    <property type="molecule type" value="Genomic_DNA"/>
</dbReference>
<organism evidence="2 3">
    <name type="scientific">Rhizophagus irregularis</name>
    <dbReference type="NCBI Taxonomy" id="588596"/>
    <lineage>
        <taxon>Eukaryota</taxon>
        <taxon>Fungi</taxon>
        <taxon>Fungi incertae sedis</taxon>
        <taxon>Mucoromycota</taxon>
        <taxon>Glomeromycotina</taxon>
        <taxon>Glomeromycetes</taxon>
        <taxon>Glomerales</taxon>
        <taxon>Glomeraceae</taxon>
        <taxon>Rhizophagus</taxon>
    </lineage>
</organism>
<evidence type="ECO:0000313" key="2">
    <source>
        <dbReference type="EMBL" id="PKK61533.1"/>
    </source>
</evidence>
<evidence type="ECO:0000256" key="1">
    <source>
        <dbReference type="SAM" id="MobiDB-lite"/>
    </source>
</evidence>
<feature type="compositionally biased region" description="Acidic residues" evidence="1">
    <location>
        <begin position="69"/>
        <end position="92"/>
    </location>
</feature>
<name>A0A2N1MIS6_9GLOM</name>
<accession>A0A2N1MIS6</accession>
<dbReference type="AlphaFoldDB" id="A0A2N1MIS6"/>
<comment type="caution">
    <text evidence="2">The sequence shown here is derived from an EMBL/GenBank/DDBJ whole genome shotgun (WGS) entry which is preliminary data.</text>
</comment>
<dbReference type="Proteomes" id="UP000233469">
    <property type="component" value="Unassembled WGS sequence"/>
</dbReference>
<evidence type="ECO:0000313" key="3">
    <source>
        <dbReference type="Proteomes" id="UP000233469"/>
    </source>
</evidence>
<feature type="compositionally biased region" description="Acidic residues" evidence="1">
    <location>
        <begin position="49"/>
        <end position="59"/>
    </location>
</feature>
<feature type="region of interest" description="Disordered" evidence="1">
    <location>
        <begin position="37"/>
        <end position="96"/>
    </location>
</feature>
<sequence>MGGDELSSANLIFQIQSFYLRKEEYNIPYSAKALSKANASDGLDKDEGNDFFDDSDDSNGDDRDNDYNNNDDNDDNNNDNNDDDDNDNNDDNDEKKVNVVIELHSLPVINHGSNVFDVEATVDKILSS</sequence>
<reference evidence="2 3" key="1">
    <citation type="submission" date="2016-04" db="EMBL/GenBank/DDBJ databases">
        <title>Genome analyses suggest a sexual origin of heterokaryosis in a supposedly ancient asexual fungus.</title>
        <authorList>
            <person name="Ropars J."/>
            <person name="Sedzielewska K."/>
            <person name="Noel J."/>
            <person name="Charron P."/>
            <person name="Farinelli L."/>
            <person name="Marton T."/>
            <person name="Kruger M."/>
            <person name="Pelin A."/>
            <person name="Brachmann A."/>
            <person name="Corradi N."/>
        </authorList>
    </citation>
    <scope>NUCLEOTIDE SEQUENCE [LARGE SCALE GENOMIC DNA]</scope>
    <source>
        <strain evidence="2 3">C2</strain>
    </source>
</reference>
<protein>
    <submittedName>
        <fullName evidence="2">Uncharacterized protein</fullName>
    </submittedName>
</protein>